<evidence type="ECO:0000256" key="2">
    <source>
        <dbReference type="ARBA" id="ARBA00005417"/>
    </source>
</evidence>
<gene>
    <name evidence="13" type="ORF">CJ014_21510</name>
</gene>
<comment type="caution">
    <text evidence="13">The sequence shown here is derived from an EMBL/GenBank/DDBJ whole genome shotgun (WGS) entry which is preliminary data.</text>
</comment>
<evidence type="ECO:0000256" key="3">
    <source>
        <dbReference type="ARBA" id="ARBA00022448"/>
    </source>
</evidence>
<keyword evidence="7" id="KW-0067">ATP-binding</keyword>
<dbReference type="EMBL" id="NQVN01000020">
    <property type="protein sequence ID" value="PIO97210.1"/>
    <property type="molecule type" value="Genomic_DNA"/>
</dbReference>
<keyword evidence="14" id="KW-1185">Reference proteome</keyword>
<keyword evidence="6" id="KW-0547">Nucleotide-binding</keyword>
<evidence type="ECO:0000259" key="12">
    <source>
        <dbReference type="PROSITE" id="PS50893"/>
    </source>
</evidence>
<evidence type="ECO:0000256" key="5">
    <source>
        <dbReference type="ARBA" id="ARBA00022496"/>
    </source>
</evidence>
<reference evidence="13 14" key="1">
    <citation type="submission" date="2017-08" db="EMBL/GenBank/DDBJ databases">
        <title>Pleomorphomonas carboxidotrophicus sp. nov., a new mesophilic hydrogenogenic carboxidotroph.</title>
        <authorList>
            <person name="Esquivel-Elizondo S."/>
            <person name="Krajmalnik-Brown R."/>
            <person name="Maldonado J."/>
        </authorList>
    </citation>
    <scope>NUCLEOTIDE SEQUENCE [LARGE SCALE GENOMIC DNA]</scope>
    <source>
        <strain evidence="13 14">SVCO-16</strain>
    </source>
</reference>
<comment type="subcellular location">
    <subcellularLocation>
        <location evidence="1">Cell membrane</location>
        <topology evidence="1">Peripheral membrane protein</topology>
    </subcellularLocation>
</comment>
<feature type="region of interest" description="Disordered" evidence="11">
    <location>
        <begin position="1"/>
        <end position="27"/>
    </location>
</feature>
<dbReference type="Proteomes" id="UP000231070">
    <property type="component" value="Unassembled WGS sequence"/>
</dbReference>
<evidence type="ECO:0000256" key="1">
    <source>
        <dbReference type="ARBA" id="ARBA00004202"/>
    </source>
</evidence>
<dbReference type="FunFam" id="3.40.50.300:FF:000134">
    <property type="entry name" value="Iron-enterobactin ABC transporter ATP-binding protein"/>
    <property type="match status" value="1"/>
</dbReference>
<proteinExistence type="inferred from homology"/>
<evidence type="ECO:0000256" key="7">
    <source>
        <dbReference type="ARBA" id="ARBA00022840"/>
    </source>
</evidence>
<sequence>MPADPGQPGSAGDALHERRSGVDDNGPDFALDGAGFSAGGRPILRRLSLRLAAGRLHALVGPNGSGKSTFLKLLARQLLPDAGAIRLGDRPLPDFGSRAFAREVAFMPQFTPATDGMTVKELVALGRFAWHGALGRSSPRDRAAVEAAIERCDLVAFARRSVDELSGGERQRAWIAMMLAQESRWLLLDEATSALDVGHQADILDLIAALTRERGVGVVAVLHDINMAARVADEILALDGGNLVFRGDPADVMRPEVLKPLFGPRVDVLPAEGPHPALAYLR</sequence>
<comment type="similarity">
    <text evidence="2">Belongs to the ABC transporter superfamily.</text>
</comment>
<accession>A0A2G9WST7</accession>
<evidence type="ECO:0000256" key="9">
    <source>
        <dbReference type="ARBA" id="ARBA00023065"/>
    </source>
</evidence>
<dbReference type="PROSITE" id="PS50893">
    <property type="entry name" value="ABC_TRANSPORTER_2"/>
    <property type="match status" value="1"/>
</dbReference>
<dbReference type="AlphaFoldDB" id="A0A2G9WST7"/>
<dbReference type="Pfam" id="PF00005">
    <property type="entry name" value="ABC_tran"/>
    <property type="match status" value="1"/>
</dbReference>
<dbReference type="GO" id="GO:0006826">
    <property type="term" value="P:iron ion transport"/>
    <property type="evidence" value="ECO:0007669"/>
    <property type="project" value="UniProtKB-KW"/>
</dbReference>
<keyword evidence="4" id="KW-1003">Cell membrane</keyword>
<evidence type="ECO:0000313" key="13">
    <source>
        <dbReference type="EMBL" id="PIO97210.1"/>
    </source>
</evidence>
<dbReference type="GO" id="GO:0005524">
    <property type="term" value="F:ATP binding"/>
    <property type="evidence" value="ECO:0007669"/>
    <property type="project" value="UniProtKB-KW"/>
</dbReference>
<keyword evidence="9" id="KW-0406">Ion transport</keyword>
<dbReference type="GO" id="GO:0005886">
    <property type="term" value="C:plasma membrane"/>
    <property type="evidence" value="ECO:0007669"/>
    <property type="project" value="UniProtKB-SubCell"/>
</dbReference>
<dbReference type="SMART" id="SM00382">
    <property type="entry name" value="AAA"/>
    <property type="match status" value="1"/>
</dbReference>
<evidence type="ECO:0000256" key="8">
    <source>
        <dbReference type="ARBA" id="ARBA00023004"/>
    </source>
</evidence>
<dbReference type="PANTHER" id="PTHR42771">
    <property type="entry name" value="IRON(3+)-HYDROXAMATE IMPORT ATP-BINDING PROTEIN FHUC"/>
    <property type="match status" value="1"/>
</dbReference>
<organism evidence="13 14">
    <name type="scientific">Pleomorphomonas carboxyditropha</name>
    <dbReference type="NCBI Taxonomy" id="2023338"/>
    <lineage>
        <taxon>Bacteria</taxon>
        <taxon>Pseudomonadati</taxon>
        <taxon>Pseudomonadota</taxon>
        <taxon>Alphaproteobacteria</taxon>
        <taxon>Hyphomicrobiales</taxon>
        <taxon>Pleomorphomonadaceae</taxon>
        <taxon>Pleomorphomonas</taxon>
    </lineage>
</organism>
<dbReference type="PROSITE" id="PS00211">
    <property type="entry name" value="ABC_TRANSPORTER_1"/>
    <property type="match status" value="1"/>
</dbReference>
<dbReference type="CDD" id="cd03214">
    <property type="entry name" value="ABC_Iron-Siderophores_B12_Hemin"/>
    <property type="match status" value="1"/>
</dbReference>
<name>A0A2G9WST7_9HYPH</name>
<keyword evidence="3" id="KW-0813">Transport</keyword>
<dbReference type="InterPro" id="IPR003593">
    <property type="entry name" value="AAA+_ATPase"/>
</dbReference>
<evidence type="ECO:0000256" key="10">
    <source>
        <dbReference type="ARBA" id="ARBA00023136"/>
    </source>
</evidence>
<dbReference type="InterPro" id="IPR051535">
    <property type="entry name" value="Siderophore_ABC-ATPase"/>
</dbReference>
<dbReference type="Gene3D" id="3.40.50.300">
    <property type="entry name" value="P-loop containing nucleotide triphosphate hydrolases"/>
    <property type="match status" value="1"/>
</dbReference>
<dbReference type="GO" id="GO:0016887">
    <property type="term" value="F:ATP hydrolysis activity"/>
    <property type="evidence" value="ECO:0007669"/>
    <property type="project" value="InterPro"/>
</dbReference>
<keyword evidence="8" id="KW-0408">Iron</keyword>
<keyword evidence="10" id="KW-0472">Membrane</keyword>
<dbReference type="InterPro" id="IPR027417">
    <property type="entry name" value="P-loop_NTPase"/>
</dbReference>
<dbReference type="OrthoDB" id="9810077at2"/>
<feature type="domain" description="ABC transporter" evidence="12">
    <location>
        <begin position="29"/>
        <end position="265"/>
    </location>
</feature>
<dbReference type="PANTHER" id="PTHR42771:SF2">
    <property type="entry name" value="IRON(3+)-HYDROXAMATE IMPORT ATP-BINDING PROTEIN FHUC"/>
    <property type="match status" value="1"/>
</dbReference>
<protein>
    <recommendedName>
        <fullName evidence="12">ABC transporter domain-containing protein</fullName>
    </recommendedName>
</protein>
<dbReference type="InterPro" id="IPR017871">
    <property type="entry name" value="ABC_transporter-like_CS"/>
</dbReference>
<evidence type="ECO:0000313" key="14">
    <source>
        <dbReference type="Proteomes" id="UP000231070"/>
    </source>
</evidence>
<dbReference type="SUPFAM" id="SSF52540">
    <property type="entry name" value="P-loop containing nucleoside triphosphate hydrolases"/>
    <property type="match status" value="1"/>
</dbReference>
<keyword evidence="5" id="KW-0410">Iron transport</keyword>
<evidence type="ECO:0000256" key="6">
    <source>
        <dbReference type="ARBA" id="ARBA00022741"/>
    </source>
</evidence>
<evidence type="ECO:0000256" key="11">
    <source>
        <dbReference type="SAM" id="MobiDB-lite"/>
    </source>
</evidence>
<dbReference type="InterPro" id="IPR003439">
    <property type="entry name" value="ABC_transporter-like_ATP-bd"/>
</dbReference>
<evidence type="ECO:0000256" key="4">
    <source>
        <dbReference type="ARBA" id="ARBA00022475"/>
    </source>
</evidence>